<dbReference type="InParanoid" id="A0A139WFQ3"/>
<reference evidence="1 2" key="1">
    <citation type="journal article" date="2008" name="Nature">
        <title>The genome of the model beetle and pest Tribolium castaneum.</title>
        <authorList>
            <consortium name="Tribolium Genome Sequencing Consortium"/>
            <person name="Richards S."/>
            <person name="Gibbs R.A."/>
            <person name="Weinstock G.M."/>
            <person name="Brown S.J."/>
            <person name="Denell R."/>
            <person name="Beeman R.W."/>
            <person name="Gibbs R."/>
            <person name="Beeman R.W."/>
            <person name="Brown S.J."/>
            <person name="Bucher G."/>
            <person name="Friedrich M."/>
            <person name="Grimmelikhuijzen C.J."/>
            <person name="Klingler M."/>
            <person name="Lorenzen M."/>
            <person name="Richards S."/>
            <person name="Roth S."/>
            <person name="Schroder R."/>
            <person name="Tautz D."/>
            <person name="Zdobnov E.M."/>
            <person name="Muzny D."/>
            <person name="Gibbs R.A."/>
            <person name="Weinstock G.M."/>
            <person name="Attaway T."/>
            <person name="Bell S."/>
            <person name="Buhay C.J."/>
            <person name="Chandrabose M.N."/>
            <person name="Chavez D."/>
            <person name="Clerk-Blankenburg K.P."/>
            <person name="Cree A."/>
            <person name="Dao M."/>
            <person name="Davis C."/>
            <person name="Chacko J."/>
            <person name="Dinh H."/>
            <person name="Dugan-Rocha S."/>
            <person name="Fowler G."/>
            <person name="Garner T.T."/>
            <person name="Garnes J."/>
            <person name="Gnirke A."/>
            <person name="Hawes A."/>
            <person name="Hernandez J."/>
            <person name="Hines S."/>
            <person name="Holder M."/>
            <person name="Hume J."/>
            <person name="Jhangiani S.N."/>
            <person name="Joshi V."/>
            <person name="Khan Z.M."/>
            <person name="Jackson L."/>
            <person name="Kovar C."/>
            <person name="Kowis A."/>
            <person name="Lee S."/>
            <person name="Lewis L.R."/>
            <person name="Margolis J."/>
            <person name="Morgan M."/>
            <person name="Nazareth L.V."/>
            <person name="Nguyen N."/>
            <person name="Okwuonu G."/>
            <person name="Parker D."/>
            <person name="Richards S."/>
            <person name="Ruiz S.J."/>
            <person name="Santibanez J."/>
            <person name="Savard J."/>
            <person name="Scherer S.E."/>
            <person name="Schneider B."/>
            <person name="Sodergren E."/>
            <person name="Tautz D."/>
            <person name="Vattahil S."/>
            <person name="Villasana D."/>
            <person name="White C.S."/>
            <person name="Wright R."/>
            <person name="Park Y."/>
            <person name="Beeman R.W."/>
            <person name="Lord J."/>
            <person name="Oppert B."/>
            <person name="Lorenzen M."/>
            <person name="Brown S."/>
            <person name="Wang L."/>
            <person name="Savard J."/>
            <person name="Tautz D."/>
            <person name="Richards S."/>
            <person name="Weinstock G."/>
            <person name="Gibbs R.A."/>
            <person name="Liu Y."/>
            <person name="Worley K."/>
            <person name="Weinstock G."/>
            <person name="Elsik C.G."/>
            <person name="Reese J.T."/>
            <person name="Elhaik E."/>
            <person name="Landan G."/>
            <person name="Graur D."/>
            <person name="Arensburger P."/>
            <person name="Atkinson P."/>
            <person name="Beeman R.W."/>
            <person name="Beidler J."/>
            <person name="Brown S.J."/>
            <person name="Demuth J.P."/>
            <person name="Drury D.W."/>
            <person name="Du Y.Z."/>
            <person name="Fujiwara H."/>
            <person name="Lorenzen M."/>
            <person name="Maselli V."/>
            <person name="Osanai M."/>
            <person name="Park Y."/>
            <person name="Robertson H.M."/>
            <person name="Tu Z."/>
            <person name="Wang J.J."/>
            <person name="Wang S."/>
            <person name="Richards S."/>
            <person name="Song H."/>
            <person name="Zhang L."/>
            <person name="Sodergren E."/>
            <person name="Werner D."/>
            <person name="Stanke M."/>
            <person name="Morgenstern B."/>
            <person name="Solovyev V."/>
            <person name="Kosarev P."/>
            <person name="Brown G."/>
            <person name="Chen H.C."/>
            <person name="Ermolaeva O."/>
            <person name="Hlavina W."/>
            <person name="Kapustin Y."/>
            <person name="Kiryutin B."/>
            <person name="Kitts P."/>
            <person name="Maglott D."/>
            <person name="Pruitt K."/>
            <person name="Sapojnikov V."/>
            <person name="Souvorov A."/>
            <person name="Mackey A.J."/>
            <person name="Waterhouse R.M."/>
            <person name="Wyder S."/>
            <person name="Zdobnov E.M."/>
            <person name="Zdobnov E.M."/>
            <person name="Wyder S."/>
            <person name="Kriventseva E.V."/>
            <person name="Kadowaki T."/>
            <person name="Bork P."/>
            <person name="Aranda M."/>
            <person name="Bao R."/>
            <person name="Beermann A."/>
            <person name="Berns N."/>
            <person name="Bolognesi R."/>
            <person name="Bonneton F."/>
            <person name="Bopp D."/>
            <person name="Brown S.J."/>
            <person name="Bucher G."/>
            <person name="Butts T."/>
            <person name="Chaumot A."/>
            <person name="Denell R.E."/>
            <person name="Ferrier D.E."/>
            <person name="Friedrich M."/>
            <person name="Gordon C.M."/>
            <person name="Jindra M."/>
            <person name="Klingler M."/>
            <person name="Lan Q."/>
            <person name="Lattorff H.M."/>
            <person name="Laudet V."/>
            <person name="von Levetsow C."/>
            <person name="Liu Z."/>
            <person name="Lutz R."/>
            <person name="Lynch J.A."/>
            <person name="da Fonseca R.N."/>
            <person name="Posnien N."/>
            <person name="Reuter R."/>
            <person name="Roth S."/>
            <person name="Savard J."/>
            <person name="Schinko J.B."/>
            <person name="Schmitt C."/>
            <person name="Schoppmeier M."/>
            <person name="Schroder R."/>
            <person name="Shippy T.D."/>
            <person name="Simonnet F."/>
            <person name="Marques-Souza H."/>
            <person name="Tautz D."/>
            <person name="Tomoyasu Y."/>
            <person name="Trauner J."/>
            <person name="Van der Zee M."/>
            <person name="Vervoort M."/>
            <person name="Wittkopp N."/>
            <person name="Wimmer E.A."/>
            <person name="Yang X."/>
            <person name="Jones A.K."/>
            <person name="Sattelle D.B."/>
            <person name="Ebert P.R."/>
            <person name="Nelson D."/>
            <person name="Scott J.G."/>
            <person name="Beeman R.W."/>
            <person name="Muthukrishnan S."/>
            <person name="Kramer K.J."/>
            <person name="Arakane Y."/>
            <person name="Beeman R.W."/>
            <person name="Zhu Q."/>
            <person name="Hogenkamp D."/>
            <person name="Dixit R."/>
            <person name="Oppert B."/>
            <person name="Jiang H."/>
            <person name="Zou Z."/>
            <person name="Marshall J."/>
            <person name="Elpidina E."/>
            <person name="Vinokurov K."/>
            <person name="Oppert C."/>
            <person name="Zou Z."/>
            <person name="Evans J."/>
            <person name="Lu Z."/>
            <person name="Zhao P."/>
            <person name="Sumathipala N."/>
            <person name="Altincicek B."/>
            <person name="Vilcinskas A."/>
            <person name="Williams M."/>
            <person name="Hultmark D."/>
            <person name="Hetru C."/>
            <person name="Jiang H."/>
            <person name="Grimmelikhuijzen C.J."/>
            <person name="Hauser F."/>
            <person name="Cazzamali G."/>
            <person name="Williamson M."/>
            <person name="Park Y."/>
            <person name="Li B."/>
            <person name="Tanaka Y."/>
            <person name="Predel R."/>
            <person name="Neupert S."/>
            <person name="Schachtner J."/>
            <person name="Verleyen P."/>
            <person name="Raible F."/>
            <person name="Bork P."/>
            <person name="Friedrich M."/>
            <person name="Walden K.K."/>
            <person name="Robertson H.M."/>
            <person name="Angeli S."/>
            <person name="Foret S."/>
            <person name="Bucher G."/>
            <person name="Schuetz S."/>
            <person name="Maleszka R."/>
            <person name="Wimmer E.A."/>
            <person name="Beeman R.W."/>
            <person name="Lorenzen M."/>
            <person name="Tomoyasu Y."/>
            <person name="Miller S.C."/>
            <person name="Grossmann D."/>
            <person name="Bucher G."/>
        </authorList>
    </citation>
    <scope>NUCLEOTIDE SEQUENCE [LARGE SCALE GENOMIC DNA]</scope>
    <source>
        <strain evidence="1 2">Georgia GA2</strain>
    </source>
</reference>
<dbReference type="AlphaFoldDB" id="A0A139WFQ3"/>
<gene>
    <name evidence="1" type="primary">AUGUSTUS-3.0.2_33530</name>
    <name evidence="1" type="ORF">TcasGA2_TC033530</name>
</gene>
<dbReference type="EMBL" id="KQ971351">
    <property type="protein sequence ID" value="KYB26810.1"/>
    <property type="molecule type" value="Genomic_DNA"/>
</dbReference>
<protein>
    <submittedName>
        <fullName evidence="1">Uncharacterized protein</fullName>
    </submittedName>
</protein>
<proteinExistence type="predicted"/>
<evidence type="ECO:0000313" key="1">
    <source>
        <dbReference type="EMBL" id="KYB26810.1"/>
    </source>
</evidence>
<evidence type="ECO:0000313" key="2">
    <source>
        <dbReference type="Proteomes" id="UP000007266"/>
    </source>
</evidence>
<dbReference type="Proteomes" id="UP000007266">
    <property type="component" value="Linkage group 7"/>
</dbReference>
<keyword evidence="2" id="KW-1185">Reference proteome</keyword>
<sequence>MSGRSVCPKRAKGVDNDRFFGQVASLKRAPKMGFSSTDFVDWIRECVRSQEVTV</sequence>
<name>A0A139WFQ3_TRICA</name>
<organism evidence="1 2">
    <name type="scientific">Tribolium castaneum</name>
    <name type="common">Red flour beetle</name>
    <dbReference type="NCBI Taxonomy" id="7070"/>
    <lineage>
        <taxon>Eukaryota</taxon>
        <taxon>Metazoa</taxon>
        <taxon>Ecdysozoa</taxon>
        <taxon>Arthropoda</taxon>
        <taxon>Hexapoda</taxon>
        <taxon>Insecta</taxon>
        <taxon>Pterygota</taxon>
        <taxon>Neoptera</taxon>
        <taxon>Endopterygota</taxon>
        <taxon>Coleoptera</taxon>
        <taxon>Polyphaga</taxon>
        <taxon>Cucujiformia</taxon>
        <taxon>Tenebrionidae</taxon>
        <taxon>Tenebrionidae incertae sedis</taxon>
        <taxon>Tribolium</taxon>
    </lineage>
</organism>
<accession>A0A139WFQ3</accession>
<reference evidence="1 2" key="2">
    <citation type="journal article" date="2010" name="Nucleic Acids Res.">
        <title>BeetleBase in 2010: revisions to provide comprehensive genomic information for Tribolium castaneum.</title>
        <authorList>
            <person name="Kim H.S."/>
            <person name="Murphy T."/>
            <person name="Xia J."/>
            <person name="Caragea D."/>
            <person name="Park Y."/>
            <person name="Beeman R.W."/>
            <person name="Lorenzen M.D."/>
            <person name="Butcher S."/>
            <person name="Manak J.R."/>
            <person name="Brown S.J."/>
        </authorList>
    </citation>
    <scope>GENOME REANNOTATION</scope>
    <source>
        <strain evidence="1 2">Georgia GA2</strain>
    </source>
</reference>